<dbReference type="InterPro" id="IPR008978">
    <property type="entry name" value="HSP20-like_chaperone"/>
</dbReference>
<evidence type="ECO:0000313" key="4">
    <source>
        <dbReference type="EMBL" id="ACV68012.1"/>
    </source>
</evidence>
<dbReference type="SUPFAM" id="SSF49764">
    <property type="entry name" value="HSP20-like chaperones"/>
    <property type="match status" value="1"/>
</dbReference>
<dbReference type="eggNOG" id="COG0071">
    <property type="taxonomic scope" value="Bacteria"/>
</dbReference>
<feature type="domain" description="SHSP" evidence="3">
    <location>
        <begin position="9"/>
        <end position="120"/>
    </location>
</feature>
<dbReference type="RefSeq" id="WP_015751170.1">
    <property type="nucleotide sequence ID" value="NC_013223.1"/>
</dbReference>
<evidence type="ECO:0000313" key="5">
    <source>
        <dbReference type="Proteomes" id="UP000001052"/>
    </source>
</evidence>
<reference evidence="5" key="1">
    <citation type="submission" date="2009-09" db="EMBL/GenBank/DDBJ databases">
        <title>The complete chromosome of Desulfohalobium retbaense DSM 5692.</title>
        <authorList>
            <consortium name="US DOE Joint Genome Institute (JGI-PGF)"/>
            <person name="Lucas S."/>
            <person name="Copeland A."/>
            <person name="Lapidus A."/>
            <person name="Glavina del Rio T."/>
            <person name="Dalin E."/>
            <person name="Tice H."/>
            <person name="Bruce D."/>
            <person name="Goodwin L."/>
            <person name="Pitluck S."/>
            <person name="Kyrpides N."/>
            <person name="Mavromatis K."/>
            <person name="Ivanova N."/>
            <person name="Mikhailova N."/>
            <person name="Munk A.C."/>
            <person name="Brettin T."/>
            <person name="Detter J.C."/>
            <person name="Han C."/>
            <person name="Tapia R."/>
            <person name="Larimer F."/>
            <person name="Land M."/>
            <person name="Hauser L."/>
            <person name="Markowitz V."/>
            <person name="Cheng J.-F."/>
            <person name="Hugenholtz P."/>
            <person name="Woyke T."/>
            <person name="Wu D."/>
            <person name="Spring S."/>
            <person name="Klenk H.-P."/>
            <person name="Eisen J.A."/>
        </authorList>
    </citation>
    <scope>NUCLEOTIDE SEQUENCE [LARGE SCALE GENOMIC DNA]</scope>
    <source>
        <strain evidence="5">DSM 5692</strain>
    </source>
</reference>
<dbReference type="PANTHER" id="PTHR11527">
    <property type="entry name" value="HEAT-SHOCK PROTEIN 20 FAMILY MEMBER"/>
    <property type="match status" value="1"/>
</dbReference>
<evidence type="ECO:0000256" key="1">
    <source>
        <dbReference type="PROSITE-ProRule" id="PRU00285"/>
    </source>
</evidence>
<dbReference type="Gene3D" id="2.60.40.790">
    <property type="match status" value="1"/>
</dbReference>
<keyword evidence="5" id="KW-1185">Reference proteome</keyword>
<dbReference type="Proteomes" id="UP000001052">
    <property type="component" value="Chromosome"/>
</dbReference>
<dbReference type="OrthoDB" id="9811615at2"/>
<name>C8X0R5_DESRD</name>
<dbReference type="Pfam" id="PF00011">
    <property type="entry name" value="HSP20"/>
    <property type="match status" value="1"/>
</dbReference>
<dbReference type="InterPro" id="IPR002068">
    <property type="entry name" value="A-crystallin/Hsp20_dom"/>
</dbReference>
<dbReference type="STRING" id="485915.Dret_0720"/>
<dbReference type="InterPro" id="IPR031107">
    <property type="entry name" value="Small_HSP"/>
</dbReference>
<dbReference type="AlphaFoldDB" id="C8X0R5"/>
<dbReference type="HOGENOM" id="CLU_046737_9_3_7"/>
<keyword evidence="4" id="KW-0346">Stress response</keyword>
<comment type="similarity">
    <text evidence="1 2">Belongs to the small heat shock protein (HSP20) family.</text>
</comment>
<dbReference type="KEGG" id="drt:Dret_0720"/>
<organism evidence="4 5">
    <name type="scientific">Desulfohalobium retbaense (strain ATCC 49708 / DSM 5692 / JCM 16813 / HR100)</name>
    <dbReference type="NCBI Taxonomy" id="485915"/>
    <lineage>
        <taxon>Bacteria</taxon>
        <taxon>Pseudomonadati</taxon>
        <taxon>Thermodesulfobacteriota</taxon>
        <taxon>Desulfovibrionia</taxon>
        <taxon>Desulfovibrionales</taxon>
        <taxon>Desulfohalobiaceae</taxon>
        <taxon>Desulfohalobium</taxon>
    </lineage>
</organism>
<reference evidence="4 5" key="2">
    <citation type="journal article" date="2010" name="Stand. Genomic Sci.">
        <title>Complete genome sequence of Desulfohalobium retbaense type strain (HR(100)).</title>
        <authorList>
            <person name="Spring S."/>
            <person name="Nolan M."/>
            <person name="Lapidus A."/>
            <person name="Glavina Del Rio T."/>
            <person name="Copeland A."/>
            <person name="Tice H."/>
            <person name="Cheng J.F."/>
            <person name="Lucas S."/>
            <person name="Land M."/>
            <person name="Chen F."/>
            <person name="Bruce D."/>
            <person name="Goodwin L."/>
            <person name="Pitluck S."/>
            <person name="Ivanova N."/>
            <person name="Mavromatis K."/>
            <person name="Mikhailova N."/>
            <person name="Pati A."/>
            <person name="Chen A."/>
            <person name="Palaniappan K."/>
            <person name="Hauser L."/>
            <person name="Chang Y.J."/>
            <person name="Jeffries C.D."/>
            <person name="Munk C."/>
            <person name="Kiss H."/>
            <person name="Chain P."/>
            <person name="Han C."/>
            <person name="Brettin T."/>
            <person name="Detter J.C."/>
            <person name="Schuler E."/>
            <person name="Goker M."/>
            <person name="Rohde M."/>
            <person name="Bristow J."/>
            <person name="Eisen J.A."/>
            <person name="Markowitz V."/>
            <person name="Hugenholtz P."/>
            <person name="Kyrpides N.C."/>
            <person name="Klenk H.P."/>
        </authorList>
    </citation>
    <scope>NUCLEOTIDE SEQUENCE [LARGE SCALE GENOMIC DNA]</scope>
    <source>
        <strain evidence="4 5">DSM 5692</strain>
    </source>
</reference>
<evidence type="ECO:0000256" key="2">
    <source>
        <dbReference type="RuleBase" id="RU003616"/>
    </source>
</evidence>
<accession>C8X0R5</accession>
<sequence>MSDTNVQEKELPRYRPATDIIEKEDGFHLLVDMPGVSKEQLTIDLNDNTLRVSGKSESLLASQERNLDQEFATAEYVRSFTLSDVIDQNGIQANLNNGVLDIHLPKVQKSEPKKIEIQSA</sequence>
<evidence type="ECO:0000259" key="3">
    <source>
        <dbReference type="PROSITE" id="PS01031"/>
    </source>
</evidence>
<gene>
    <name evidence="4" type="ordered locus">Dret_0720</name>
</gene>
<proteinExistence type="inferred from homology"/>
<dbReference type="PROSITE" id="PS01031">
    <property type="entry name" value="SHSP"/>
    <property type="match status" value="1"/>
</dbReference>
<dbReference type="CDD" id="cd06464">
    <property type="entry name" value="ACD_sHsps-like"/>
    <property type="match status" value="1"/>
</dbReference>
<protein>
    <submittedName>
        <fullName evidence="4">Heat shock protein Hsp20</fullName>
    </submittedName>
</protein>
<dbReference type="EMBL" id="CP001734">
    <property type="protein sequence ID" value="ACV68012.1"/>
    <property type="molecule type" value="Genomic_DNA"/>
</dbReference>